<keyword evidence="1" id="KW-1133">Transmembrane helix</keyword>
<keyword evidence="1" id="KW-0812">Transmembrane</keyword>
<proteinExistence type="predicted"/>
<evidence type="ECO:0000256" key="1">
    <source>
        <dbReference type="SAM" id="Phobius"/>
    </source>
</evidence>
<accession>A0A2T0V2M5</accession>
<sequence length="203" mass="22912">MITLSLPGVSLPVKAKDYKHLEDAYDKYLFDPNHRPSQFGLEVAYWRCYKKRASAKLIDDLAQVSWGPMNAWEVFGKSSPALIQWNHANHSIKEKWGFKHPKTWKAFSVFSTPVLFFASAFLLFTGFFAVAEVVVLWIKASLSDFHDSKEALLFLTFFFGTLGPALISTGACGIYITVMTTKSASLESHVQELKRIVDEHQAS</sequence>
<feature type="transmembrane region" description="Helical" evidence="1">
    <location>
        <begin position="114"/>
        <end position="139"/>
    </location>
</feature>
<evidence type="ECO:0000313" key="2">
    <source>
        <dbReference type="EMBL" id="PRY64433.1"/>
    </source>
</evidence>
<comment type="caution">
    <text evidence="2">The sequence shown here is derived from an EMBL/GenBank/DDBJ whole genome shotgun (WGS) entry which is preliminary data.</text>
</comment>
<keyword evidence="3" id="KW-1185">Reference proteome</keyword>
<name>A0A2T0V2M5_9GAMM</name>
<dbReference type="Proteomes" id="UP000237647">
    <property type="component" value="Unassembled WGS sequence"/>
</dbReference>
<reference evidence="2 3" key="1">
    <citation type="submission" date="2018-03" db="EMBL/GenBank/DDBJ databases">
        <title>Genomic Encyclopedia of Type Strains, Phase III (KMG-III): the genomes of soil and plant-associated and newly described type strains.</title>
        <authorList>
            <person name="Whitman W."/>
        </authorList>
    </citation>
    <scope>NUCLEOTIDE SEQUENCE [LARGE SCALE GENOMIC DNA]</scope>
    <source>
        <strain evidence="2 3">CGMCC 1.12152</strain>
    </source>
</reference>
<gene>
    <name evidence="2" type="ORF">B0H98_10594</name>
</gene>
<organism evidence="2 3">
    <name type="scientific">Vreelandella songnenensis</name>
    <dbReference type="NCBI Taxonomy" id="1176243"/>
    <lineage>
        <taxon>Bacteria</taxon>
        <taxon>Pseudomonadati</taxon>
        <taxon>Pseudomonadota</taxon>
        <taxon>Gammaproteobacteria</taxon>
        <taxon>Oceanospirillales</taxon>
        <taxon>Halomonadaceae</taxon>
        <taxon>Vreelandella</taxon>
    </lineage>
</organism>
<keyword evidence="1" id="KW-0472">Membrane</keyword>
<feature type="transmembrane region" description="Helical" evidence="1">
    <location>
        <begin position="151"/>
        <end position="176"/>
    </location>
</feature>
<dbReference type="OrthoDB" id="6168427at2"/>
<dbReference type="RefSeq" id="WP_106374899.1">
    <property type="nucleotide sequence ID" value="NZ_PVTK01000005.1"/>
</dbReference>
<evidence type="ECO:0000313" key="3">
    <source>
        <dbReference type="Proteomes" id="UP000237647"/>
    </source>
</evidence>
<protein>
    <submittedName>
        <fullName evidence="2">Uncharacterized protein</fullName>
    </submittedName>
</protein>
<dbReference type="AlphaFoldDB" id="A0A2T0V2M5"/>
<dbReference type="EMBL" id="PVTK01000005">
    <property type="protein sequence ID" value="PRY64433.1"/>
    <property type="molecule type" value="Genomic_DNA"/>
</dbReference>